<protein>
    <submittedName>
        <fullName evidence="2">Uncharacterized protein</fullName>
    </submittedName>
</protein>
<keyword evidence="3" id="KW-1185">Reference proteome</keyword>
<evidence type="ECO:0000313" key="2">
    <source>
        <dbReference type="EMBL" id="RNB47384.1"/>
    </source>
</evidence>
<dbReference type="AlphaFoldDB" id="A0A3M8A8D8"/>
<dbReference type="EMBL" id="RHHB01000025">
    <property type="protein sequence ID" value="RNB47384.1"/>
    <property type="molecule type" value="Genomic_DNA"/>
</dbReference>
<accession>A0A3M8A8D8</accession>
<feature type="region of interest" description="Disordered" evidence="1">
    <location>
        <begin position="174"/>
        <end position="239"/>
    </location>
</feature>
<name>A0A3M8A8D8_9MICO</name>
<evidence type="ECO:0000256" key="1">
    <source>
        <dbReference type="SAM" id="MobiDB-lite"/>
    </source>
</evidence>
<dbReference type="Proteomes" id="UP000275048">
    <property type="component" value="Unassembled WGS sequence"/>
</dbReference>
<feature type="non-terminal residue" evidence="2">
    <location>
        <position position="239"/>
    </location>
</feature>
<feature type="compositionally biased region" description="Low complexity" evidence="1">
    <location>
        <begin position="174"/>
        <end position="195"/>
    </location>
</feature>
<sequence length="239" mass="24434">MDGMATDALTVAAEELYALVPEEFTAARNARAKAAKPGDPELAARIGGLRKPSPAAWIANAVAREHADGLDELVALGAELREAQAAGDGRELTRLAGERRKLVASLLQQAAALGDAADRSPSRAVLDEVEQTLIAGTIDAAAGEAVRTGRLVRSLQAVGLDAVDLDGAVAGEATAGRPTTARRAPASRAGTADDGAAGRDAAKASTDAAGERSAEQGAAERARAERDRAEADARDARDR</sequence>
<feature type="compositionally biased region" description="Basic and acidic residues" evidence="1">
    <location>
        <begin position="209"/>
        <end position="239"/>
    </location>
</feature>
<proteinExistence type="predicted"/>
<evidence type="ECO:0000313" key="3">
    <source>
        <dbReference type="Proteomes" id="UP000275048"/>
    </source>
</evidence>
<gene>
    <name evidence="2" type="ORF">EDM22_12185</name>
</gene>
<organism evidence="2 3">
    <name type="scientific">Agromyces tardus</name>
    <dbReference type="NCBI Taxonomy" id="2583849"/>
    <lineage>
        <taxon>Bacteria</taxon>
        <taxon>Bacillati</taxon>
        <taxon>Actinomycetota</taxon>
        <taxon>Actinomycetes</taxon>
        <taxon>Micrococcales</taxon>
        <taxon>Microbacteriaceae</taxon>
        <taxon>Agromyces</taxon>
    </lineage>
</organism>
<reference evidence="2 3" key="1">
    <citation type="submission" date="2018-10" db="EMBL/GenBank/DDBJ databases">
        <title>Isolation, diversity and antibacterial activity of antinobacteria from the wheat rhizosphere soil.</title>
        <authorList>
            <person name="Sun T."/>
        </authorList>
    </citation>
    <scope>NUCLEOTIDE SEQUENCE [LARGE SCALE GENOMIC DNA]</scope>
    <source>
        <strain evidence="2 3">SJ-23</strain>
    </source>
</reference>
<comment type="caution">
    <text evidence="2">The sequence shown here is derived from an EMBL/GenBank/DDBJ whole genome shotgun (WGS) entry which is preliminary data.</text>
</comment>